<dbReference type="InterPro" id="IPR027417">
    <property type="entry name" value="P-loop_NTPase"/>
</dbReference>
<comment type="caution">
    <text evidence="8">The sequence shown here is derived from an EMBL/GenBank/DDBJ whole genome shotgun (WGS) entry which is preliminary data.</text>
</comment>
<dbReference type="OrthoDB" id="9787585at2"/>
<dbReference type="Gene3D" id="1.10.10.160">
    <property type="match status" value="1"/>
</dbReference>
<dbReference type="Pfam" id="PF00580">
    <property type="entry name" value="UvrD-helicase"/>
    <property type="match status" value="1"/>
</dbReference>
<evidence type="ECO:0000313" key="9">
    <source>
        <dbReference type="Proteomes" id="UP000292927"/>
    </source>
</evidence>
<dbReference type="RefSeq" id="WP_130434276.1">
    <property type="nucleotide sequence ID" value="NZ_SGXF01000002.1"/>
</dbReference>
<dbReference type="InterPro" id="IPR000212">
    <property type="entry name" value="DNA_helicase_UvrD/REP"/>
</dbReference>
<protein>
    <submittedName>
        <fullName evidence="8">DNA helicase-2/ATP-dependent DNA helicase PcrA</fullName>
    </submittedName>
</protein>
<dbReference type="GO" id="GO:0043138">
    <property type="term" value="F:3'-5' DNA helicase activity"/>
    <property type="evidence" value="ECO:0007669"/>
    <property type="project" value="TreeGrafter"/>
</dbReference>
<dbReference type="GO" id="GO:0016787">
    <property type="term" value="F:hydrolase activity"/>
    <property type="evidence" value="ECO:0007669"/>
    <property type="project" value="UniProtKB-UniRule"/>
</dbReference>
<dbReference type="AlphaFoldDB" id="A0A4V2F7S7"/>
<dbReference type="GO" id="GO:0003677">
    <property type="term" value="F:DNA binding"/>
    <property type="evidence" value="ECO:0007669"/>
    <property type="project" value="InterPro"/>
</dbReference>
<gene>
    <name evidence="8" type="ORF">EV209_1303</name>
</gene>
<evidence type="ECO:0000256" key="5">
    <source>
        <dbReference type="PROSITE-ProRule" id="PRU00560"/>
    </source>
</evidence>
<dbReference type="SUPFAM" id="SSF52540">
    <property type="entry name" value="P-loop containing nucleoside triphosphate hydrolases"/>
    <property type="match status" value="1"/>
</dbReference>
<dbReference type="InterPro" id="IPR014016">
    <property type="entry name" value="UvrD-like_ATP-bd"/>
</dbReference>
<feature type="compositionally biased region" description="Basic and acidic residues" evidence="6">
    <location>
        <begin position="1"/>
        <end position="16"/>
    </location>
</feature>
<sequence length="703" mass="81219">MQLGSENRDLPEKEQSESGDGFLQEVLEKLRARIRQLNSSLEEGAREVEEMHEYYWENYSEMDQYGYENFDNQQALFQQMHANEEQLKLKRRFRKMLDSPYFGRVDFIYEGEEEAERFYIGIGNFSEKTGSVPLIFDWRAPVSSLFYDYDQGPASYQAPGGEMSGELVSRWQYKIRGGKLIYGFESDLKIDDEILMAELGAGGEVRLKNIVRTIQREQNAIIRNTKDRILVIQGAAGSGKTSVALHRIAYLLYHNRNKLKSSNVLVLSPNSVFSDYISHILPELGEENIREMSFDLFAYRELRGIAADCEDRYDQIERCLADPGEQENCRNKQSEDFVEALDYYALTLEEELVEFTDLSVRGYSMDSGQMIRLFYGKFLDIPLLSRMEAVQERFVDEWETLRGSDLTEEELAGLKEKFAAMYETRDVYTIYNRFLKQQGMDSLPDVPAEQRKLRYEDVYPVLYLKYRLFGNSGRKEIRHLVVDEMQDYSFPQYTILDKLFPCGMTILGDKAQTIEEQEQDVTAFLPGIFGKQMRKIVMNKSYRNTVEIAEYANKAAGISGIELVERHGAPVEEKSFSDREEALEAALPWLAEQENYETAAVIAATEEEAARAASWLKARLGNSGFDLENRFSYLDRDSTVFRKGVTVTSFYLAKGLEFDRVIGIFDSGKTDGLYRQARYICATRALHELHMYEYGEKGEEETR</sequence>
<feature type="region of interest" description="Disordered" evidence="6">
    <location>
        <begin position="1"/>
        <end position="21"/>
    </location>
</feature>
<evidence type="ECO:0000256" key="2">
    <source>
        <dbReference type="ARBA" id="ARBA00022801"/>
    </source>
</evidence>
<evidence type="ECO:0000259" key="7">
    <source>
        <dbReference type="PROSITE" id="PS51198"/>
    </source>
</evidence>
<evidence type="ECO:0000256" key="4">
    <source>
        <dbReference type="ARBA" id="ARBA00022840"/>
    </source>
</evidence>
<keyword evidence="4 5" id="KW-0067">ATP-binding</keyword>
<accession>A0A4V2F7S7</accession>
<dbReference type="Proteomes" id="UP000292927">
    <property type="component" value="Unassembled WGS sequence"/>
</dbReference>
<dbReference type="PROSITE" id="PS51198">
    <property type="entry name" value="UVRD_HELICASE_ATP_BIND"/>
    <property type="match status" value="1"/>
</dbReference>
<dbReference type="InterPro" id="IPR013986">
    <property type="entry name" value="DExx_box_DNA_helicase_dom_sf"/>
</dbReference>
<evidence type="ECO:0000313" key="8">
    <source>
        <dbReference type="EMBL" id="RZT00869.1"/>
    </source>
</evidence>
<dbReference type="GO" id="GO:0005524">
    <property type="term" value="F:ATP binding"/>
    <property type="evidence" value="ECO:0007669"/>
    <property type="project" value="UniProtKB-UniRule"/>
</dbReference>
<reference evidence="8 9" key="1">
    <citation type="submission" date="2019-02" db="EMBL/GenBank/DDBJ databases">
        <title>Genomic Encyclopedia of Type Strains, Phase IV (KMG-IV): sequencing the most valuable type-strain genomes for metagenomic binning, comparative biology and taxonomic classification.</title>
        <authorList>
            <person name="Goeker M."/>
        </authorList>
    </citation>
    <scope>NUCLEOTIDE SEQUENCE [LARGE SCALE GENOMIC DNA]</scope>
    <source>
        <strain evidence="8 9">DSM 29486</strain>
    </source>
</reference>
<dbReference type="GO" id="GO:0000725">
    <property type="term" value="P:recombinational repair"/>
    <property type="evidence" value="ECO:0007669"/>
    <property type="project" value="TreeGrafter"/>
</dbReference>
<keyword evidence="3 5" id="KW-0347">Helicase</keyword>
<dbReference type="EMBL" id="SGXF01000002">
    <property type="protein sequence ID" value="RZT00869.1"/>
    <property type="molecule type" value="Genomic_DNA"/>
</dbReference>
<dbReference type="Gene3D" id="3.40.50.300">
    <property type="entry name" value="P-loop containing nucleotide triphosphate hydrolases"/>
    <property type="match status" value="3"/>
</dbReference>
<dbReference type="PANTHER" id="PTHR11070:SF17">
    <property type="entry name" value="DNA HELICASE IV"/>
    <property type="match status" value="1"/>
</dbReference>
<dbReference type="GO" id="GO:0005829">
    <property type="term" value="C:cytosol"/>
    <property type="evidence" value="ECO:0007669"/>
    <property type="project" value="TreeGrafter"/>
</dbReference>
<name>A0A4V2F7S7_9FIRM</name>
<keyword evidence="2 5" id="KW-0378">Hydrolase</keyword>
<feature type="binding site" evidence="5">
    <location>
        <begin position="234"/>
        <end position="241"/>
    </location>
    <ligand>
        <name>ATP</name>
        <dbReference type="ChEBI" id="CHEBI:30616"/>
    </ligand>
</feature>
<proteinExistence type="predicted"/>
<evidence type="ECO:0000256" key="1">
    <source>
        <dbReference type="ARBA" id="ARBA00022741"/>
    </source>
</evidence>
<organism evidence="8 9">
    <name type="scientific">Cuneatibacter caecimuris</name>
    <dbReference type="NCBI Taxonomy" id="1796618"/>
    <lineage>
        <taxon>Bacteria</taxon>
        <taxon>Bacillati</taxon>
        <taxon>Bacillota</taxon>
        <taxon>Clostridia</taxon>
        <taxon>Lachnospirales</taxon>
        <taxon>Lachnospiraceae</taxon>
        <taxon>Cuneatibacter</taxon>
    </lineage>
</organism>
<keyword evidence="9" id="KW-1185">Reference proteome</keyword>
<feature type="domain" description="UvrD-like helicase ATP-binding" evidence="7">
    <location>
        <begin position="213"/>
        <end position="545"/>
    </location>
</feature>
<evidence type="ECO:0000256" key="6">
    <source>
        <dbReference type="SAM" id="MobiDB-lite"/>
    </source>
</evidence>
<evidence type="ECO:0000256" key="3">
    <source>
        <dbReference type="ARBA" id="ARBA00022806"/>
    </source>
</evidence>
<keyword evidence="1 5" id="KW-0547">Nucleotide-binding</keyword>
<dbReference type="PANTHER" id="PTHR11070">
    <property type="entry name" value="UVRD / RECB / PCRA DNA HELICASE FAMILY MEMBER"/>
    <property type="match status" value="1"/>
</dbReference>